<evidence type="ECO:0000259" key="8">
    <source>
        <dbReference type="Pfam" id="PF06429"/>
    </source>
</evidence>
<dbReference type="InterPro" id="IPR019776">
    <property type="entry name" value="Flagellar_basal_body_rod_CS"/>
</dbReference>
<evidence type="ECO:0000313" key="10">
    <source>
        <dbReference type="Proteomes" id="UP000093514"/>
    </source>
</evidence>
<protein>
    <recommendedName>
        <fullName evidence="3 6">Flagellar basal-body rod protein FlgC</fullName>
    </recommendedName>
</protein>
<dbReference type="OrthoDB" id="9794148at2"/>
<evidence type="ECO:0000256" key="3">
    <source>
        <dbReference type="ARBA" id="ARBA00017941"/>
    </source>
</evidence>
<evidence type="ECO:0000256" key="6">
    <source>
        <dbReference type="RuleBase" id="RU362062"/>
    </source>
</evidence>
<dbReference type="GO" id="GO:0030694">
    <property type="term" value="C:bacterial-type flagellum basal body, rod"/>
    <property type="evidence" value="ECO:0007669"/>
    <property type="project" value="UniProtKB-UniRule"/>
</dbReference>
<evidence type="ECO:0000256" key="1">
    <source>
        <dbReference type="ARBA" id="ARBA00004117"/>
    </source>
</evidence>
<dbReference type="AlphaFoldDB" id="A0A1C0A9W0"/>
<keyword evidence="9" id="KW-0969">Cilium</keyword>
<dbReference type="PROSITE" id="PS00588">
    <property type="entry name" value="FLAGELLA_BB_ROD"/>
    <property type="match status" value="1"/>
</dbReference>
<keyword evidence="10" id="KW-1185">Reference proteome</keyword>
<dbReference type="EMBL" id="LWDV01000008">
    <property type="protein sequence ID" value="OCL27080.1"/>
    <property type="molecule type" value="Genomic_DNA"/>
</dbReference>
<comment type="caution">
    <text evidence="9">The sequence shown here is derived from an EMBL/GenBank/DDBJ whole genome shotgun (WGS) entry which is preliminary data.</text>
</comment>
<dbReference type="RefSeq" id="WP_068716607.1">
    <property type="nucleotide sequence ID" value="NZ_LWDV01000008.1"/>
</dbReference>
<dbReference type="PANTHER" id="PTHR30435">
    <property type="entry name" value="FLAGELLAR PROTEIN"/>
    <property type="match status" value="1"/>
</dbReference>
<evidence type="ECO:0000256" key="5">
    <source>
        <dbReference type="ARBA" id="ARBA00025933"/>
    </source>
</evidence>
<dbReference type="InterPro" id="IPR010930">
    <property type="entry name" value="Flg_bb/hook_C_dom"/>
</dbReference>
<keyword evidence="9" id="KW-0282">Flagellum</keyword>
<gene>
    <name evidence="9" type="ORF">U472_06260</name>
</gene>
<comment type="subunit">
    <text evidence="5 6">The basal body constitutes a major portion of the flagellar organelle and consists of four rings (L,P,S, and M) mounted on a central rod. The rod consists of about 26 subunits of FlgG in the distal portion, and FlgB, FlgC and FlgF are thought to build up the proximal portion of the rod with about 6 subunits each.</text>
</comment>
<proteinExistence type="inferred from homology"/>
<dbReference type="GO" id="GO:0071978">
    <property type="term" value="P:bacterial-type flagellum-dependent swarming motility"/>
    <property type="evidence" value="ECO:0007669"/>
    <property type="project" value="TreeGrafter"/>
</dbReference>
<accession>A0A1C0A9W0</accession>
<organism evidence="9 10">
    <name type="scientific">Orenia metallireducens</name>
    <dbReference type="NCBI Taxonomy" id="1413210"/>
    <lineage>
        <taxon>Bacteria</taxon>
        <taxon>Bacillati</taxon>
        <taxon>Bacillota</taxon>
        <taxon>Clostridia</taxon>
        <taxon>Halanaerobiales</taxon>
        <taxon>Halobacteroidaceae</taxon>
        <taxon>Orenia</taxon>
    </lineage>
</organism>
<evidence type="ECO:0000313" key="9">
    <source>
        <dbReference type="EMBL" id="OCL27080.1"/>
    </source>
</evidence>
<dbReference type="InterPro" id="IPR001444">
    <property type="entry name" value="Flag_bb_rod_N"/>
</dbReference>
<comment type="similarity">
    <text evidence="2">Belongs to the flagella basal body rod proteins family.</text>
</comment>
<keyword evidence="9" id="KW-0966">Cell projection</keyword>
<evidence type="ECO:0000256" key="4">
    <source>
        <dbReference type="ARBA" id="ARBA00023143"/>
    </source>
</evidence>
<dbReference type="NCBIfam" id="TIGR01395">
    <property type="entry name" value="FlgC"/>
    <property type="match status" value="1"/>
</dbReference>
<evidence type="ECO:0000259" key="7">
    <source>
        <dbReference type="Pfam" id="PF00460"/>
    </source>
</evidence>
<reference evidence="9 10" key="2">
    <citation type="submission" date="2016-08" db="EMBL/GenBank/DDBJ databases">
        <title>Orenia metallireducens sp. nov. strain Z6, a Novel Metal-reducing Firmicute from the Deep Subsurface.</title>
        <authorList>
            <person name="Maxim B.I."/>
            <person name="Kenneth K."/>
            <person name="Flynn T.M."/>
            <person name="Oloughlin E.J."/>
            <person name="Locke R.A."/>
            <person name="Weber J.R."/>
            <person name="Egan S.M."/>
            <person name="Mackie R.I."/>
            <person name="Cann I.K."/>
        </authorList>
    </citation>
    <scope>NUCLEOTIDE SEQUENCE [LARGE SCALE GENOMIC DNA]</scope>
    <source>
        <strain evidence="9 10">Z6</strain>
    </source>
</reference>
<dbReference type="InterPro" id="IPR006299">
    <property type="entry name" value="FlgC"/>
</dbReference>
<comment type="subcellular location">
    <subcellularLocation>
        <location evidence="1 6">Bacterial flagellum basal body</location>
    </subcellularLocation>
</comment>
<dbReference type="Pfam" id="PF06429">
    <property type="entry name" value="Flg_bbr_C"/>
    <property type="match status" value="1"/>
</dbReference>
<name>A0A1C0A9W0_9FIRM</name>
<dbReference type="PANTHER" id="PTHR30435:SF2">
    <property type="entry name" value="FLAGELLAR BASAL-BODY ROD PROTEIN FLGC"/>
    <property type="match status" value="1"/>
</dbReference>
<sequence>MGLFNGINISASGLTAQRLRMDLISSNIANINTTKSEDGEPYRRKMPVFAAKLQEEISKLNKNNNSVGSGVQVVAIEDSKEPFKLMYNPNHPEADQNGYVKMPNINIVSEMTDMISATRAYEANVTAMNSAKAMAQSALKIGS</sequence>
<feature type="domain" description="Flagellar basal body rod protein N-terminal" evidence="7">
    <location>
        <begin position="7"/>
        <end position="34"/>
    </location>
</feature>
<dbReference type="Proteomes" id="UP000093514">
    <property type="component" value="Unassembled WGS sequence"/>
</dbReference>
<keyword evidence="4 6" id="KW-0975">Bacterial flagellum</keyword>
<reference evidence="10" key="1">
    <citation type="submission" date="2016-07" db="EMBL/GenBank/DDBJ databases">
        <authorList>
            <person name="Florea S."/>
            <person name="Webb J.S."/>
            <person name="Jaromczyk J."/>
            <person name="Schardl C.L."/>
        </authorList>
    </citation>
    <scope>NUCLEOTIDE SEQUENCE [LARGE SCALE GENOMIC DNA]</scope>
    <source>
        <strain evidence="10">Z6</strain>
    </source>
</reference>
<evidence type="ECO:0000256" key="2">
    <source>
        <dbReference type="ARBA" id="ARBA00009677"/>
    </source>
</evidence>
<feature type="domain" description="Flagellar basal-body/hook protein C-terminal" evidence="8">
    <location>
        <begin position="96"/>
        <end position="140"/>
    </location>
</feature>
<dbReference type="Pfam" id="PF00460">
    <property type="entry name" value="Flg_bb_rod"/>
    <property type="match status" value="1"/>
</dbReference>